<dbReference type="Proteomes" id="UP000012527">
    <property type="component" value="Unassembled WGS sequence"/>
</dbReference>
<name>N2BF89_9HELI</name>
<dbReference type="PATRIC" id="fig|1235804.3.peg.2428"/>
<reference evidence="1 2" key="1">
    <citation type="submission" date="2013-02" db="EMBL/GenBank/DDBJ databases">
        <title>The Genome Sequence of Helicobacter bilis WiWa.</title>
        <authorList>
            <consortium name="The Broad Institute Genome Sequencing Platform"/>
            <person name="Ward D."/>
            <person name="Overstreet A.-M.C."/>
            <person name="Ramer-Tait A.E."/>
            <person name="Phillips G.J."/>
            <person name="Wannemuehler M.J."/>
            <person name="Walker B."/>
            <person name="Young S.K."/>
            <person name="Zeng Q."/>
            <person name="Gargeya S."/>
            <person name="Fitzgerald M."/>
            <person name="Haas B."/>
            <person name="Abouelleil A."/>
            <person name="Alvarado L."/>
            <person name="Arachchi H.M."/>
            <person name="Berlin A.M."/>
            <person name="Chapman S.B."/>
            <person name="Dewar J."/>
            <person name="Goldberg J."/>
            <person name="Griggs A."/>
            <person name="Gujja S."/>
            <person name="Hansen M."/>
            <person name="Howarth C."/>
            <person name="Imamovic A."/>
            <person name="Larimer J."/>
            <person name="McCowan C."/>
            <person name="Murphy C."/>
            <person name="Neiman D."/>
            <person name="Pearson M."/>
            <person name="Priest M."/>
            <person name="Roberts A."/>
            <person name="Saif S."/>
            <person name="Shea T."/>
            <person name="Sisk P."/>
            <person name="Sykes S."/>
            <person name="Wortman J."/>
            <person name="Nusbaum C."/>
            <person name="Birren B."/>
        </authorList>
    </citation>
    <scope>NUCLEOTIDE SEQUENCE [LARGE SCALE GENOMIC DNA]</scope>
    <source>
        <strain evidence="1 2">WiWa</strain>
    </source>
</reference>
<organism evidence="1 2">
    <name type="scientific">Helicobacter bilis WiWa</name>
    <dbReference type="NCBI Taxonomy" id="1235804"/>
    <lineage>
        <taxon>Bacteria</taxon>
        <taxon>Pseudomonadati</taxon>
        <taxon>Campylobacterota</taxon>
        <taxon>Epsilonproteobacteria</taxon>
        <taxon>Campylobacterales</taxon>
        <taxon>Helicobacteraceae</taxon>
        <taxon>Helicobacter</taxon>
    </lineage>
</organism>
<protein>
    <submittedName>
        <fullName evidence="1">Uncharacterized protein</fullName>
    </submittedName>
</protein>
<proteinExistence type="predicted"/>
<accession>N2BF89</accession>
<evidence type="ECO:0000313" key="2">
    <source>
        <dbReference type="Proteomes" id="UP000012527"/>
    </source>
</evidence>
<evidence type="ECO:0000313" key="1">
    <source>
        <dbReference type="EMBL" id="EMZ37208.1"/>
    </source>
</evidence>
<gene>
    <name evidence="1" type="ORF">C826_02205</name>
</gene>
<sequence length="44" mass="5263">MSNKTKGIDLTEEQHKIAERYMFLTHKLNDEKNGIYPYLLKHTI</sequence>
<dbReference type="RefSeq" id="WP_004089472.1">
    <property type="nucleotide sequence ID" value="NZ_KB822521.1"/>
</dbReference>
<dbReference type="EMBL" id="AQFW01000020">
    <property type="protein sequence ID" value="EMZ37208.1"/>
    <property type="molecule type" value="Genomic_DNA"/>
</dbReference>
<dbReference type="HOGENOM" id="CLU_3217031_0_0_7"/>
<dbReference type="GeneID" id="77083297"/>
<comment type="caution">
    <text evidence="1">The sequence shown here is derived from an EMBL/GenBank/DDBJ whole genome shotgun (WGS) entry which is preliminary data.</text>
</comment>
<dbReference type="AlphaFoldDB" id="N2BF89"/>